<gene>
    <name evidence="3" type="ORF">G8E10_14760</name>
</gene>
<dbReference type="Pfam" id="PF01965">
    <property type="entry name" value="DJ-1_PfpI"/>
    <property type="match status" value="1"/>
</dbReference>
<dbReference type="PANTHER" id="PTHR43130:SF2">
    <property type="entry name" value="DJ-1_PFPI DOMAIN-CONTAINING PROTEIN"/>
    <property type="match status" value="1"/>
</dbReference>
<dbReference type="RefSeq" id="WP_132449357.1">
    <property type="nucleotide sequence ID" value="NZ_JAANCM010000007.1"/>
</dbReference>
<dbReference type="CDD" id="cd03139">
    <property type="entry name" value="GATase1_PfpI_2"/>
    <property type="match status" value="1"/>
</dbReference>
<dbReference type="GO" id="GO:0006355">
    <property type="term" value="P:regulation of DNA-templated transcription"/>
    <property type="evidence" value="ECO:0007669"/>
    <property type="project" value="TreeGrafter"/>
</dbReference>
<dbReference type="Proteomes" id="UP001155840">
    <property type="component" value="Unassembled WGS sequence"/>
</dbReference>
<accession>A0AA43ZFM2</accession>
<feature type="region of interest" description="Disordered" evidence="1">
    <location>
        <begin position="205"/>
        <end position="225"/>
    </location>
</feature>
<sequence>MTHHFGILCFPAVQQLDLTGPYEVFASARDAKVHLVWKDLEPVRASTGLWLQPDMRFADAPDFDVLCVPGGAGVNALLTDDETLTFVRDKAAKARFVTSVCTGSLVLGRAGLLEGRRATTHWNAHDFLEGFGAMPVKERVVRDGSLITAGGVTSGIDFGLAVVAELLGREEAETIQLSLEYAPEPPFGSGLPETASPSVLAAAKARMSGSRREREALLSATSAKG</sequence>
<keyword evidence="4" id="KW-1185">Reference proteome</keyword>
<dbReference type="InterPro" id="IPR052158">
    <property type="entry name" value="INH-QAR"/>
</dbReference>
<evidence type="ECO:0000256" key="1">
    <source>
        <dbReference type="SAM" id="MobiDB-lite"/>
    </source>
</evidence>
<evidence type="ECO:0000313" key="3">
    <source>
        <dbReference type="EMBL" id="NHT76989.1"/>
    </source>
</evidence>
<comment type="caution">
    <text evidence="3">The sequence shown here is derived from an EMBL/GenBank/DDBJ whole genome shotgun (WGS) entry which is preliminary data.</text>
</comment>
<evidence type="ECO:0000259" key="2">
    <source>
        <dbReference type="Pfam" id="PF01965"/>
    </source>
</evidence>
<dbReference type="SUPFAM" id="SSF52317">
    <property type="entry name" value="Class I glutamine amidotransferase-like"/>
    <property type="match status" value="1"/>
</dbReference>
<proteinExistence type="predicted"/>
<dbReference type="EMBL" id="JAANCM010000007">
    <property type="protein sequence ID" value="NHT76989.1"/>
    <property type="molecule type" value="Genomic_DNA"/>
</dbReference>
<name>A0AA43ZFM2_9HYPH</name>
<dbReference type="InterPro" id="IPR029062">
    <property type="entry name" value="Class_I_gatase-like"/>
</dbReference>
<evidence type="ECO:0000313" key="4">
    <source>
        <dbReference type="Proteomes" id="UP001155840"/>
    </source>
</evidence>
<feature type="domain" description="DJ-1/PfpI" evidence="2">
    <location>
        <begin position="7"/>
        <end position="164"/>
    </location>
</feature>
<dbReference type="Gene3D" id="3.40.50.880">
    <property type="match status" value="1"/>
</dbReference>
<dbReference type="PANTHER" id="PTHR43130">
    <property type="entry name" value="ARAC-FAMILY TRANSCRIPTIONAL REGULATOR"/>
    <property type="match status" value="1"/>
</dbReference>
<dbReference type="AlphaFoldDB" id="A0AA43ZFM2"/>
<protein>
    <submittedName>
        <fullName evidence="3">DJ-1/PfpI family protein</fullName>
    </submittedName>
</protein>
<dbReference type="InterPro" id="IPR002818">
    <property type="entry name" value="DJ-1/PfpI"/>
</dbReference>
<organism evidence="3 4">
    <name type="scientific">Ferranicluibacter rubi</name>
    <dbReference type="NCBI Taxonomy" id="2715133"/>
    <lineage>
        <taxon>Bacteria</taxon>
        <taxon>Pseudomonadati</taxon>
        <taxon>Pseudomonadota</taxon>
        <taxon>Alphaproteobacteria</taxon>
        <taxon>Hyphomicrobiales</taxon>
        <taxon>Rhizobiaceae</taxon>
        <taxon>Ferranicluibacter</taxon>
    </lineage>
</organism>
<reference evidence="3" key="1">
    <citation type="submission" date="2020-03" db="EMBL/GenBank/DDBJ databases">
        <title>Ferranicluibacter endophyticum gen. nov., sp. nov., a new genus isolated from Rubus ulmifolius Schott. stem.</title>
        <authorList>
            <person name="Roca-Couso R."/>
            <person name="Flores-Felix J.D."/>
            <person name="Igual J.M."/>
            <person name="Rivas R."/>
        </authorList>
    </citation>
    <scope>NUCLEOTIDE SEQUENCE</scope>
    <source>
        <strain evidence="3">CRRU44</strain>
    </source>
</reference>